<dbReference type="RefSeq" id="WP_146375448.1">
    <property type="nucleotide sequence ID" value="NZ_VOHW01000005.1"/>
</dbReference>
<protein>
    <recommendedName>
        <fullName evidence="3">Lipoprotein</fullName>
    </recommendedName>
</protein>
<proteinExistence type="predicted"/>
<dbReference type="Proteomes" id="UP000315827">
    <property type="component" value="Unassembled WGS sequence"/>
</dbReference>
<dbReference type="PROSITE" id="PS51257">
    <property type="entry name" value="PROKAR_LIPOPROTEIN"/>
    <property type="match status" value="1"/>
</dbReference>
<evidence type="ECO:0008006" key="3">
    <source>
        <dbReference type="Google" id="ProtNLM"/>
    </source>
</evidence>
<organism evidence="1 2">
    <name type="scientific">Parabacteroides distasonis</name>
    <dbReference type="NCBI Taxonomy" id="823"/>
    <lineage>
        <taxon>Bacteria</taxon>
        <taxon>Pseudomonadati</taxon>
        <taxon>Bacteroidota</taxon>
        <taxon>Bacteroidia</taxon>
        <taxon>Bacteroidales</taxon>
        <taxon>Tannerellaceae</taxon>
        <taxon>Parabacteroides</taxon>
    </lineage>
</organism>
<comment type="caution">
    <text evidence="1">The sequence shown here is derived from an EMBL/GenBank/DDBJ whole genome shotgun (WGS) entry which is preliminary data.</text>
</comment>
<accession>A0A5C6KE35</accession>
<evidence type="ECO:0000313" key="1">
    <source>
        <dbReference type="EMBL" id="TWV61632.1"/>
    </source>
</evidence>
<name>A0A5C6KE35_PARDI</name>
<sequence length="118" mass="13835">MKHINIKIFSILFLCITALCSCHTKKQISRFTTNKVELGISKSNFLAKFGQPFSQTQSFTHGNELEEKLYYKEKFNLSPLYKETGFIVTTIFTFQDSKLIKQEIKEDKMFEQCDCQKQ</sequence>
<gene>
    <name evidence="1" type="ORF">FSA05_09925</name>
</gene>
<evidence type="ECO:0000313" key="2">
    <source>
        <dbReference type="Proteomes" id="UP000315827"/>
    </source>
</evidence>
<dbReference type="EMBL" id="VOHW01000005">
    <property type="protein sequence ID" value="TWV61632.1"/>
    <property type="molecule type" value="Genomic_DNA"/>
</dbReference>
<dbReference type="AlphaFoldDB" id="A0A5C6KE35"/>
<reference evidence="1 2" key="1">
    <citation type="submission" date="2019-07" db="EMBL/GenBank/DDBJ databases">
        <title>Genome sequencing of Parabacteroides distasonis iSURF_7.</title>
        <authorList>
            <person name="Degefu H.N."/>
            <person name="Ruoff K.L."/>
            <person name="Price C.E."/>
            <person name="Valls R.A."/>
            <person name="O'Toole G.A."/>
        </authorList>
    </citation>
    <scope>NUCLEOTIDE SEQUENCE [LARGE SCALE GENOMIC DNA]</scope>
    <source>
        <strain evidence="1 2">CFPLTA003_1B</strain>
    </source>
</reference>